<comment type="subcellular location">
    <subcellularLocation>
        <location evidence="1">Nucleus</location>
    </subcellularLocation>
</comment>
<feature type="region of interest" description="Disordered" evidence="5">
    <location>
        <begin position="188"/>
        <end position="213"/>
    </location>
</feature>
<name>A0A6A7BSF4_9PEZI</name>
<feature type="compositionally biased region" description="Low complexity" evidence="5">
    <location>
        <begin position="188"/>
        <end position="211"/>
    </location>
</feature>
<evidence type="ECO:0000256" key="5">
    <source>
        <dbReference type="SAM" id="MobiDB-lite"/>
    </source>
</evidence>
<keyword evidence="7" id="KW-1185">Reference proteome</keyword>
<dbReference type="Gene3D" id="2.30.18.10">
    <property type="entry name" value="Transcription factor IIA (TFIIA), beta-barrel domain"/>
    <property type="match status" value="1"/>
</dbReference>
<dbReference type="Gene3D" id="1.10.287.100">
    <property type="match status" value="1"/>
</dbReference>
<evidence type="ECO:0000313" key="7">
    <source>
        <dbReference type="Proteomes" id="UP000799421"/>
    </source>
</evidence>
<keyword evidence="3" id="KW-0804">Transcription</keyword>
<keyword evidence="4" id="KW-0539">Nucleus</keyword>
<dbReference type="PANTHER" id="PTHR12694:SF8">
    <property type="entry name" value="TRANSCRIPTION INITIATION FACTOR IIA SUBUNIT 1"/>
    <property type="match status" value="1"/>
</dbReference>
<protein>
    <submittedName>
        <fullName evidence="6">Transcription factor IIA, alpha/beta subunit</fullName>
    </submittedName>
</protein>
<dbReference type="CDD" id="cd07976">
    <property type="entry name" value="TFIIA_alpha_beta_like"/>
    <property type="match status" value="1"/>
</dbReference>
<dbReference type="SUPFAM" id="SSF50784">
    <property type="entry name" value="Transcription factor IIA (TFIIA), beta-barrel domain"/>
    <property type="match status" value="1"/>
</dbReference>
<evidence type="ECO:0000256" key="4">
    <source>
        <dbReference type="ARBA" id="ARBA00023242"/>
    </source>
</evidence>
<gene>
    <name evidence="6" type="ORF">K470DRAFT_296638</name>
</gene>
<dbReference type="SMART" id="SM01371">
    <property type="entry name" value="TFIIA"/>
    <property type="match status" value="1"/>
</dbReference>
<dbReference type="OrthoDB" id="6275927at2759"/>
<dbReference type="InterPro" id="IPR004855">
    <property type="entry name" value="TFIIA_asu/bsu"/>
</dbReference>
<feature type="region of interest" description="Disordered" evidence="5">
    <location>
        <begin position="143"/>
        <end position="168"/>
    </location>
</feature>
<dbReference type="AlphaFoldDB" id="A0A6A7BSF4"/>
<feature type="compositionally biased region" description="Low complexity" evidence="5">
    <location>
        <begin position="148"/>
        <end position="158"/>
    </location>
</feature>
<dbReference type="EMBL" id="MU006018">
    <property type="protein sequence ID" value="KAF2858093.1"/>
    <property type="molecule type" value="Genomic_DNA"/>
</dbReference>
<dbReference type="GO" id="GO:0005672">
    <property type="term" value="C:transcription factor TFIIA complex"/>
    <property type="evidence" value="ECO:0007669"/>
    <property type="project" value="InterPro"/>
</dbReference>
<evidence type="ECO:0000313" key="6">
    <source>
        <dbReference type="EMBL" id="KAF2858093.1"/>
    </source>
</evidence>
<dbReference type="FunFam" id="2.30.18.10:FF:000006">
    <property type="entry name" value="Transcription factor TFIIA complex subunit Toa1"/>
    <property type="match status" value="1"/>
</dbReference>
<evidence type="ECO:0000256" key="3">
    <source>
        <dbReference type="ARBA" id="ARBA00023163"/>
    </source>
</evidence>
<evidence type="ECO:0000256" key="1">
    <source>
        <dbReference type="ARBA" id="ARBA00004123"/>
    </source>
</evidence>
<dbReference type="InterPro" id="IPR009088">
    <property type="entry name" value="TFIIA_b-brl"/>
</dbReference>
<dbReference type="SUPFAM" id="SSF47396">
    <property type="entry name" value="Transcription factor IIA (TFIIA), alpha-helical domain"/>
    <property type="match status" value="1"/>
</dbReference>
<evidence type="ECO:0000256" key="2">
    <source>
        <dbReference type="ARBA" id="ARBA00010059"/>
    </source>
</evidence>
<proteinExistence type="inferred from homology"/>
<dbReference type="Proteomes" id="UP000799421">
    <property type="component" value="Unassembled WGS sequence"/>
</dbReference>
<dbReference type="PANTHER" id="PTHR12694">
    <property type="entry name" value="TRANSCRIPTION INITIATION FACTOR IIA SUBUNIT 1"/>
    <property type="match status" value="1"/>
</dbReference>
<accession>A0A6A7BSF4</accession>
<dbReference type="Pfam" id="PF03153">
    <property type="entry name" value="TFIIA"/>
    <property type="match status" value="1"/>
</dbReference>
<sequence length="400" mass="44238">MSRMLVGDVYAKIIEAVVEGSKSDFEEHGIRSSTLEDLQKGWQIRLTQRGVAHMPWDPKPAPVPVQQTPLPLSTTHGMPSYGYPPQQGGVRVKGEPGSEHGYLSNGYAADSSVLQGNEYRARQLMQDYGQTAVNAQRAGLALPGQRPQAVHQAGQQTQHAHHPHSQTAHQLHVTQQTLYAQQRRQMMMQQQQAAAQTHQAPSQAQAQSQSRVKVEHQVQPRIKLENGSSAYGQTDGAHEGLDEWRNLVAQRRAAHAANGEQADGAIRDMIMQSRSDMESGLMLPLAGASRCRLSLRGAVPQINGTTFISQLDGVPEDEQKATAGVKVSDDEDSSAINSDLDDEALDRVNEDEDDMCDTILCTYDKVQRVKNKWKCTLKDGVMNVDNREYVFHKATGEFEW</sequence>
<dbReference type="GO" id="GO:0006367">
    <property type="term" value="P:transcription initiation at RNA polymerase II promoter"/>
    <property type="evidence" value="ECO:0007669"/>
    <property type="project" value="InterPro"/>
</dbReference>
<organism evidence="6 7">
    <name type="scientific">Piedraia hortae CBS 480.64</name>
    <dbReference type="NCBI Taxonomy" id="1314780"/>
    <lineage>
        <taxon>Eukaryota</taxon>
        <taxon>Fungi</taxon>
        <taxon>Dikarya</taxon>
        <taxon>Ascomycota</taxon>
        <taxon>Pezizomycotina</taxon>
        <taxon>Dothideomycetes</taxon>
        <taxon>Dothideomycetidae</taxon>
        <taxon>Capnodiales</taxon>
        <taxon>Piedraiaceae</taxon>
        <taxon>Piedraia</taxon>
    </lineage>
</organism>
<reference evidence="6" key="1">
    <citation type="journal article" date="2020" name="Stud. Mycol.">
        <title>101 Dothideomycetes genomes: a test case for predicting lifestyles and emergence of pathogens.</title>
        <authorList>
            <person name="Haridas S."/>
            <person name="Albert R."/>
            <person name="Binder M."/>
            <person name="Bloem J."/>
            <person name="Labutti K."/>
            <person name="Salamov A."/>
            <person name="Andreopoulos B."/>
            <person name="Baker S."/>
            <person name="Barry K."/>
            <person name="Bills G."/>
            <person name="Bluhm B."/>
            <person name="Cannon C."/>
            <person name="Castanera R."/>
            <person name="Culley D."/>
            <person name="Daum C."/>
            <person name="Ezra D."/>
            <person name="Gonzalez J."/>
            <person name="Henrissat B."/>
            <person name="Kuo A."/>
            <person name="Liang C."/>
            <person name="Lipzen A."/>
            <person name="Lutzoni F."/>
            <person name="Magnuson J."/>
            <person name="Mondo S."/>
            <person name="Nolan M."/>
            <person name="Ohm R."/>
            <person name="Pangilinan J."/>
            <person name="Park H.-J."/>
            <person name="Ramirez L."/>
            <person name="Alfaro M."/>
            <person name="Sun H."/>
            <person name="Tritt A."/>
            <person name="Yoshinaga Y."/>
            <person name="Zwiers L.-H."/>
            <person name="Turgeon B."/>
            <person name="Goodwin S."/>
            <person name="Spatafora J."/>
            <person name="Crous P."/>
            <person name="Grigoriev I."/>
        </authorList>
    </citation>
    <scope>NUCLEOTIDE SEQUENCE</scope>
    <source>
        <strain evidence="6">CBS 480.64</strain>
    </source>
</reference>
<comment type="similarity">
    <text evidence="2">Belongs to the TFIIA subunit 1 family.</text>
</comment>